<sequence>MSLSLSYPNNSRRITGTPARCLLFLDFFVAVVGQEADGGFSGSFVSPPTALRKIAHFVHCKRFRQLGNSRAGRWSSKSYIS</sequence>
<evidence type="ECO:0000313" key="2">
    <source>
        <dbReference type="Proteomes" id="UP000799324"/>
    </source>
</evidence>
<reference evidence="1" key="1">
    <citation type="journal article" date="2020" name="Stud. Mycol.">
        <title>101 Dothideomycetes genomes: a test case for predicting lifestyles and emergence of pathogens.</title>
        <authorList>
            <person name="Haridas S."/>
            <person name="Albert R."/>
            <person name="Binder M."/>
            <person name="Bloem J."/>
            <person name="Labutti K."/>
            <person name="Salamov A."/>
            <person name="Andreopoulos B."/>
            <person name="Baker S."/>
            <person name="Barry K."/>
            <person name="Bills G."/>
            <person name="Bluhm B."/>
            <person name="Cannon C."/>
            <person name="Castanera R."/>
            <person name="Culley D."/>
            <person name="Daum C."/>
            <person name="Ezra D."/>
            <person name="Gonzalez J."/>
            <person name="Henrissat B."/>
            <person name="Kuo A."/>
            <person name="Liang C."/>
            <person name="Lipzen A."/>
            <person name="Lutzoni F."/>
            <person name="Magnuson J."/>
            <person name="Mondo S."/>
            <person name="Nolan M."/>
            <person name="Ohm R."/>
            <person name="Pangilinan J."/>
            <person name="Park H.-J."/>
            <person name="Ramirez L."/>
            <person name="Alfaro M."/>
            <person name="Sun H."/>
            <person name="Tritt A."/>
            <person name="Yoshinaga Y."/>
            <person name="Zwiers L.-H."/>
            <person name="Turgeon B."/>
            <person name="Goodwin S."/>
            <person name="Spatafora J."/>
            <person name="Crous P."/>
            <person name="Grigoriev I."/>
        </authorList>
    </citation>
    <scope>NUCLEOTIDE SEQUENCE</scope>
    <source>
        <strain evidence="1">CBS 122681</strain>
    </source>
</reference>
<keyword evidence="2" id="KW-1185">Reference proteome</keyword>
<evidence type="ECO:0000313" key="1">
    <source>
        <dbReference type="EMBL" id="KAF2654699.1"/>
    </source>
</evidence>
<proteinExistence type="predicted"/>
<organism evidence="1 2">
    <name type="scientific">Lophiostoma macrostomum CBS 122681</name>
    <dbReference type="NCBI Taxonomy" id="1314788"/>
    <lineage>
        <taxon>Eukaryota</taxon>
        <taxon>Fungi</taxon>
        <taxon>Dikarya</taxon>
        <taxon>Ascomycota</taxon>
        <taxon>Pezizomycotina</taxon>
        <taxon>Dothideomycetes</taxon>
        <taxon>Pleosporomycetidae</taxon>
        <taxon>Pleosporales</taxon>
        <taxon>Lophiostomataceae</taxon>
        <taxon>Lophiostoma</taxon>
    </lineage>
</organism>
<dbReference type="Proteomes" id="UP000799324">
    <property type="component" value="Unassembled WGS sequence"/>
</dbReference>
<gene>
    <name evidence="1" type="ORF">K491DRAFT_463086</name>
</gene>
<accession>A0A6A6T3P2</accession>
<name>A0A6A6T3P2_9PLEO</name>
<dbReference type="EMBL" id="MU004360">
    <property type="protein sequence ID" value="KAF2654699.1"/>
    <property type="molecule type" value="Genomic_DNA"/>
</dbReference>
<protein>
    <submittedName>
        <fullName evidence="1">Uncharacterized protein</fullName>
    </submittedName>
</protein>
<dbReference type="AlphaFoldDB" id="A0A6A6T3P2"/>